<dbReference type="InterPro" id="IPR000719">
    <property type="entry name" value="Prot_kinase_dom"/>
</dbReference>
<name>A0AAD5UWX7_9APHY</name>
<dbReference type="GO" id="GO:0035556">
    <property type="term" value="P:intracellular signal transduction"/>
    <property type="evidence" value="ECO:0007669"/>
    <property type="project" value="TreeGrafter"/>
</dbReference>
<evidence type="ECO:0000256" key="2">
    <source>
        <dbReference type="ARBA" id="ARBA00022840"/>
    </source>
</evidence>
<dbReference type="Gene3D" id="3.30.200.20">
    <property type="entry name" value="Phosphorylase Kinase, domain 1"/>
    <property type="match status" value="1"/>
</dbReference>
<evidence type="ECO:0000313" key="7">
    <source>
        <dbReference type="Proteomes" id="UP001212997"/>
    </source>
</evidence>
<dbReference type="PANTHER" id="PTHR24346:SF51">
    <property type="entry name" value="PAS DOMAIN-CONTAINING SERINE_THREONINE-PROTEIN KINASE"/>
    <property type="match status" value="1"/>
</dbReference>
<organism evidence="6 7">
    <name type="scientific">Meripilus lineatus</name>
    <dbReference type="NCBI Taxonomy" id="2056292"/>
    <lineage>
        <taxon>Eukaryota</taxon>
        <taxon>Fungi</taxon>
        <taxon>Dikarya</taxon>
        <taxon>Basidiomycota</taxon>
        <taxon>Agaricomycotina</taxon>
        <taxon>Agaricomycetes</taxon>
        <taxon>Polyporales</taxon>
        <taxon>Meripilaceae</taxon>
        <taxon>Meripilus</taxon>
    </lineage>
</organism>
<dbReference type="GO" id="GO:0045719">
    <property type="term" value="P:negative regulation of glycogen biosynthetic process"/>
    <property type="evidence" value="ECO:0007669"/>
    <property type="project" value="TreeGrafter"/>
</dbReference>
<dbReference type="Pfam" id="PF00069">
    <property type="entry name" value="Pkinase"/>
    <property type="match status" value="1"/>
</dbReference>
<comment type="caution">
    <text evidence="6">The sequence shown here is derived from an EMBL/GenBank/DDBJ whole genome shotgun (WGS) entry which is preliminary data.</text>
</comment>
<dbReference type="SMART" id="SM00220">
    <property type="entry name" value="S_TKc"/>
    <property type="match status" value="1"/>
</dbReference>
<protein>
    <recommendedName>
        <fullName evidence="5">Protein kinase domain-containing protein</fullName>
    </recommendedName>
</protein>
<feature type="compositionally biased region" description="Low complexity" evidence="4">
    <location>
        <begin position="248"/>
        <end position="259"/>
    </location>
</feature>
<evidence type="ECO:0000256" key="1">
    <source>
        <dbReference type="ARBA" id="ARBA00022741"/>
    </source>
</evidence>
<evidence type="ECO:0000259" key="5">
    <source>
        <dbReference type="PROSITE" id="PS50011"/>
    </source>
</evidence>
<feature type="region of interest" description="Disordered" evidence="4">
    <location>
        <begin position="212"/>
        <end position="314"/>
    </location>
</feature>
<gene>
    <name evidence="6" type="ORF">NLI96_g8710</name>
</gene>
<dbReference type="PANTHER" id="PTHR24346">
    <property type="entry name" value="MAP/MICROTUBULE AFFINITY-REGULATING KINASE"/>
    <property type="match status" value="1"/>
</dbReference>
<evidence type="ECO:0000256" key="4">
    <source>
        <dbReference type="SAM" id="MobiDB-lite"/>
    </source>
</evidence>
<keyword evidence="1 3" id="KW-0547">Nucleotide-binding</keyword>
<reference evidence="6" key="1">
    <citation type="submission" date="2022-07" db="EMBL/GenBank/DDBJ databases">
        <title>Genome Sequence of Physisporinus lineatus.</title>
        <authorList>
            <person name="Buettner E."/>
        </authorList>
    </citation>
    <scope>NUCLEOTIDE SEQUENCE</scope>
    <source>
        <strain evidence="6">VT162</strain>
    </source>
</reference>
<dbReference type="GO" id="GO:0005634">
    <property type="term" value="C:nucleus"/>
    <property type="evidence" value="ECO:0007669"/>
    <property type="project" value="TreeGrafter"/>
</dbReference>
<feature type="compositionally biased region" description="Pro residues" evidence="4">
    <location>
        <begin position="282"/>
        <end position="291"/>
    </location>
</feature>
<dbReference type="SUPFAM" id="SSF56112">
    <property type="entry name" value="Protein kinase-like (PK-like)"/>
    <property type="match status" value="1"/>
</dbReference>
<keyword evidence="2 3" id="KW-0067">ATP-binding</keyword>
<feature type="binding site" evidence="3">
    <location>
        <position position="350"/>
    </location>
    <ligand>
        <name>ATP</name>
        <dbReference type="ChEBI" id="CHEBI:30616"/>
    </ligand>
</feature>
<dbReference type="InterPro" id="IPR011009">
    <property type="entry name" value="Kinase-like_dom_sf"/>
</dbReference>
<dbReference type="PROSITE" id="PS50011">
    <property type="entry name" value="PROTEIN_KINASE_DOM"/>
    <property type="match status" value="1"/>
</dbReference>
<dbReference type="GO" id="GO:0004674">
    <property type="term" value="F:protein serine/threonine kinase activity"/>
    <property type="evidence" value="ECO:0007669"/>
    <property type="project" value="TreeGrafter"/>
</dbReference>
<evidence type="ECO:0000256" key="3">
    <source>
        <dbReference type="PROSITE-ProRule" id="PRU10141"/>
    </source>
</evidence>
<dbReference type="GO" id="GO:0005829">
    <property type="term" value="C:cytosol"/>
    <property type="evidence" value="ECO:0007669"/>
    <property type="project" value="TreeGrafter"/>
</dbReference>
<feature type="region of interest" description="Disordered" evidence="4">
    <location>
        <begin position="142"/>
        <end position="176"/>
    </location>
</feature>
<dbReference type="Gene3D" id="1.10.510.10">
    <property type="entry name" value="Transferase(Phosphotransferase) domain 1"/>
    <property type="match status" value="1"/>
</dbReference>
<evidence type="ECO:0000313" key="6">
    <source>
        <dbReference type="EMBL" id="KAJ3479934.1"/>
    </source>
</evidence>
<dbReference type="GO" id="GO:0005524">
    <property type="term" value="F:ATP binding"/>
    <property type="evidence" value="ECO:0007669"/>
    <property type="project" value="UniProtKB-UniRule"/>
</dbReference>
<sequence>MLPEAVRDVYDDSDSEDEYLWLSVSRRKDEHRDGAGVGNGIRRTARRILARDKDSSLRTALPLRSRSAPPPYTSLSQLLDSPTDKHDRVPFIKAMIAAPAVDLSFDDDDWIAPKTSPRLYRAASVGNSWGVTSIGRGFDWKKKDEEDSIPESTNDSRRHLQLQQEPLPSPQKSRSAWVTASTIMNNTNTPQQLMLSPITPTNASKAFSNVSLSRPVSCSPPVLSRSASPTPHSPSALSTAHPLTASVPASPSSPRTSLPRPRRRSSQQRVSLIAGRVSIVPVEPPSPPPTAPQTLCGPPTPSSEHQPSAGERSISEFVIEREIGRGAYGLVKRAREMNLDGTLGPPLVIKQIIKSRILADCWKRHPKFGTIPIEIYVMSAISSTSYVLPAPRPWHPTRLNPNPNDTWVEGKIVQGHPNICPLIDFFEDNHYYYLVLPSTTPEPIADQPPPPSDLFDLVESYPHGLPPDLIRSYLGQIADAMCFLHGKGIVHRDIKDENVVLGPAGRCVLIDFGSSGLVKKGGWDTFSGTLDYAGPEILRGERYQGKEQDVWAFGVVAYVMLVGECPFTTAAEAQEGLDSPFSNASMALDERCLECKEGEGEEADGGGALADAAALVRACLQVELSARPTFEKVLQCRFLSGNGGWGAI</sequence>
<feature type="compositionally biased region" description="Polar residues" evidence="4">
    <location>
        <begin position="225"/>
        <end position="238"/>
    </location>
</feature>
<dbReference type="AlphaFoldDB" id="A0AAD5UWX7"/>
<dbReference type="PROSITE" id="PS00108">
    <property type="entry name" value="PROTEIN_KINASE_ST"/>
    <property type="match status" value="1"/>
</dbReference>
<keyword evidence="7" id="KW-1185">Reference proteome</keyword>
<dbReference type="InterPro" id="IPR008271">
    <property type="entry name" value="Ser/Thr_kinase_AS"/>
</dbReference>
<dbReference type="EMBL" id="JANAWD010000406">
    <property type="protein sequence ID" value="KAJ3479934.1"/>
    <property type="molecule type" value="Genomic_DNA"/>
</dbReference>
<accession>A0AAD5UWX7</accession>
<proteinExistence type="predicted"/>
<dbReference type="PROSITE" id="PS00107">
    <property type="entry name" value="PROTEIN_KINASE_ATP"/>
    <property type="match status" value="1"/>
</dbReference>
<dbReference type="Proteomes" id="UP001212997">
    <property type="component" value="Unassembled WGS sequence"/>
</dbReference>
<feature type="region of interest" description="Disordered" evidence="4">
    <location>
        <begin position="59"/>
        <end position="81"/>
    </location>
</feature>
<dbReference type="InterPro" id="IPR017441">
    <property type="entry name" value="Protein_kinase_ATP_BS"/>
</dbReference>
<feature type="domain" description="Protein kinase" evidence="5">
    <location>
        <begin position="317"/>
        <end position="639"/>
    </location>
</feature>